<dbReference type="EMBL" id="FXTT01000005">
    <property type="protein sequence ID" value="SMP33773.1"/>
    <property type="molecule type" value="Genomic_DNA"/>
</dbReference>
<keyword evidence="5" id="KW-1185">Reference proteome</keyword>
<organism evidence="4 5">
    <name type="scientific">Roseibium denhamense</name>
    <dbReference type="NCBI Taxonomy" id="76305"/>
    <lineage>
        <taxon>Bacteria</taxon>
        <taxon>Pseudomonadati</taxon>
        <taxon>Pseudomonadota</taxon>
        <taxon>Alphaproteobacteria</taxon>
        <taxon>Hyphomicrobiales</taxon>
        <taxon>Stappiaceae</taxon>
        <taxon>Roseibium</taxon>
    </lineage>
</organism>
<accession>A0ABY1PGR6</accession>
<dbReference type="Gene3D" id="3.40.1090.10">
    <property type="entry name" value="Cytosolic phospholipase A2 catalytic domain"/>
    <property type="match status" value="1"/>
</dbReference>
<protein>
    <submittedName>
        <fullName evidence="4">Patatin-related protein</fullName>
    </submittedName>
</protein>
<dbReference type="Proteomes" id="UP001157914">
    <property type="component" value="Unassembled WGS sequence"/>
</dbReference>
<evidence type="ECO:0000313" key="4">
    <source>
        <dbReference type="EMBL" id="SMP33773.1"/>
    </source>
</evidence>
<feature type="active site" description="Proton acceptor" evidence="2">
    <location>
        <position position="323"/>
    </location>
</feature>
<dbReference type="Pfam" id="PF11856">
    <property type="entry name" value="DUF3376"/>
    <property type="match status" value="1"/>
</dbReference>
<feature type="short sequence motif" description="GXSXG" evidence="2">
    <location>
        <begin position="85"/>
        <end position="89"/>
    </location>
</feature>
<evidence type="ECO:0000256" key="2">
    <source>
        <dbReference type="PROSITE-ProRule" id="PRU01161"/>
    </source>
</evidence>
<keyword evidence="1 2" id="KW-0443">Lipid metabolism</keyword>
<proteinExistence type="predicted"/>
<comment type="caution">
    <text evidence="2">Lacks conserved residue(s) required for the propagation of feature annotation.</text>
</comment>
<dbReference type="NCBIfam" id="TIGR03607">
    <property type="entry name" value="patatin-like protein"/>
    <property type="match status" value="1"/>
</dbReference>
<sequence length="797" mass="90080">MKEIELRLALVLYGGVSLAIYMHGVSREVLNLVRASKVRLERKSRAGSAPTQQTAQPPAQRAFQDLLDLMSSAADIRVVVDAIAGASAGGVNGIMLARALAHDLPLDSHSRMWLENADVTRLARPQNGLSRYLKMSVSPVLDRLVSSRLSKKIESTETREKLRQFMQARWFSPPFSGERFTGWMLDACEKMDGAGRHGATLIPRGQTLDLFVTLTDYNGIKRRIHLDDPDYVEEWDHRRILNFHAVHRTQGYLDSQFERENIPELVFAARATSSFPGAFPPSTVPEMERVLARRKQAWKQRDAFLSRALGLNAETSGTHCFVDGSVVMNKPFAPVIDVIQGRPAARKVERRLIYVDPAPVERTENTRNPTEVPGFFRVILASLAHIPRNEPIGDDLKELEANNRRSRWLSRLIDAAAPMVDQAVGGLLPKRKTITTDVVSECRHKATVAAFEQAGFAFLNYQSLKLHALAERLARLACDIGPGEDDRNREDSYLSAFSEHLTGLATAGADVLGRTDPNVVNALRSLDVDYRIRRLRFAVRKLNGFYDHYRGSGLTPADPDALDQLKGLIYEQIDHLSWRWNRQFYGSRCRALTEMLRENGQTEDGQTGPHIERFLDGLSKMMGLRDLDRLQDELFAQTARELLDKDRHASLLQSYVGFGFYDLITFPVLQRNDFAEVTEILVDRISPRDAESLYTDDFDLKGKSLNTFGAFFNRAWREHDYLWGRLNAADRLVSIVLSTAKGDTLPLASLNQARARIFLAILEEERPHLKEIPDEIERVDQLIRSVYPDFAHVLEDV</sequence>
<dbReference type="Pfam" id="PF01734">
    <property type="entry name" value="Patatin"/>
    <property type="match status" value="1"/>
</dbReference>
<reference evidence="4 5" key="1">
    <citation type="submission" date="2017-05" db="EMBL/GenBank/DDBJ databases">
        <authorList>
            <person name="Varghese N."/>
            <person name="Submissions S."/>
        </authorList>
    </citation>
    <scope>NUCLEOTIDE SEQUENCE [LARGE SCALE GENOMIC DNA]</scope>
    <source>
        <strain evidence="4 5">DSM 15949</strain>
    </source>
</reference>
<dbReference type="SUPFAM" id="SSF52151">
    <property type="entry name" value="FabD/lysophospholipase-like"/>
    <property type="match status" value="1"/>
</dbReference>
<dbReference type="RefSeq" id="WP_155189811.1">
    <property type="nucleotide sequence ID" value="NZ_BAAAEA010000001.1"/>
</dbReference>
<comment type="caution">
    <text evidence="4">The sequence shown here is derived from an EMBL/GenBank/DDBJ whole genome shotgun (WGS) entry which is preliminary data.</text>
</comment>
<evidence type="ECO:0000313" key="5">
    <source>
        <dbReference type="Proteomes" id="UP001157914"/>
    </source>
</evidence>
<feature type="active site" description="Nucleophile" evidence="2">
    <location>
        <position position="87"/>
    </location>
</feature>
<dbReference type="PROSITE" id="PS51635">
    <property type="entry name" value="PNPLA"/>
    <property type="match status" value="1"/>
</dbReference>
<dbReference type="InterPro" id="IPR002641">
    <property type="entry name" value="PNPLA_dom"/>
</dbReference>
<feature type="domain" description="PNPLA" evidence="3">
    <location>
        <begin position="10"/>
        <end position="336"/>
    </location>
</feature>
<evidence type="ECO:0000259" key="3">
    <source>
        <dbReference type="PROSITE" id="PS51635"/>
    </source>
</evidence>
<dbReference type="InterPro" id="IPR024282">
    <property type="entry name" value="DUF3376"/>
</dbReference>
<keyword evidence="2" id="KW-0442">Lipid degradation</keyword>
<gene>
    <name evidence="4" type="ORF">SAMN06265374_3841</name>
</gene>
<name>A0ABY1PGR6_9HYPH</name>
<evidence type="ECO:0000256" key="1">
    <source>
        <dbReference type="ARBA" id="ARBA00023098"/>
    </source>
</evidence>
<dbReference type="InterPro" id="IPR016035">
    <property type="entry name" value="Acyl_Trfase/lysoPLipase"/>
</dbReference>
<dbReference type="InterPro" id="IPR019894">
    <property type="entry name" value="Patatin-related_protein"/>
</dbReference>
<keyword evidence="2" id="KW-0378">Hydrolase</keyword>